<dbReference type="SMART" id="SM00320">
    <property type="entry name" value="WD40"/>
    <property type="match status" value="4"/>
</dbReference>
<keyword evidence="4" id="KW-0472">Membrane</keyword>
<dbReference type="InterPro" id="IPR015943">
    <property type="entry name" value="WD40/YVTN_repeat-like_dom_sf"/>
</dbReference>
<dbReference type="GO" id="GO:0005737">
    <property type="term" value="C:cytoplasm"/>
    <property type="evidence" value="ECO:0007669"/>
    <property type="project" value="TreeGrafter"/>
</dbReference>
<gene>
    <name evidence="6" type="ORF">HMN09_00657600</name>
</gene>
<dbReference type="PROSITE" id="PS50082">
    <property type="entry name" value="WD_REPEATS_2"/>
    <property type="match status" value="1"/>
</dbReference>
<dbReference type="Pfam" id="PF12352">
    <property type="entry name" value="V-SNARE_C"/>
    <property type="match status" value="1"/>
</dbReference>
<dbReference type="PANTHER" id="PTHR10241">
    <property type="entry name" value="LETHAL 2 GIANT LARVAE PROTEIN"/>
    <property type="match status" value="1"/>
</dbReference>
<keyword evidence="2" id="KW-0175">Coiled coil</keyword>
<dbReference type="InterPro" id="IPR013905">
    <property type="entry name" value="Lgl_C_dom"/>
</dbReference>
<dbReference type="GO" id="GO:0005886">
    <property type="term" value="C:plasma membrane"/>
    <property type="evidence" value="ECO:0007669"/>
    <property type="project" value="TreeGrafter"/>
</dbReference>
<comment type="caution">
    <text evidence="6">The sequence shown here is derived from an EMBL/GenBank/DDBJ whole genome shotgun (WGS) entry which is preliminary data.</text>
</comment>
<dbReference type="SUPFAM" id="SSF101908">
    <property type="entry name" value="Putative isomerase YbhE"/>
    <property type="match status" value="1"/>
</dbReference>
<proteinExistence type="predicted"/>
<protein>
    <submittedName>
        <fullName evidence="6">WD40 containing SNARE-dependent exocytosis protein</fullName>
    </submittedName>
</protein>
<keyword evidence="1" id="KW-0853">WD repeat</keyword>
<dbReference type="GO" id="GO:0006893">
    <property type="term" value="P:Golgi to plasma membrane transport"/>
    <property type="evidence" value="ECO:0007669"/>
    <property type="project" value="TreeGrafter"/>
</dbReference>
<feature type="coiled-coil region" evidence="2">
    <location>
        <begin position="1137"/>
        <end position="1164"/>
    </location>
</feature>
<accession>A0A8H6T5D4</accession>
<sequence>MFKHTVYADFSSDLKDPPDWNIAALRTFEYPSKVTAVAVEPIAGLLAIGTANGQVHVFGGPSVEAKLLLPEPLAVKFVQFAQATFQVVCLDAGSHLHIWDLSVFGRPKLVASAKFDNAACLTLSPSHSHAFIALESGEVRTYDLLCLRKSEYRMPNMWALYEDKTMATRVDPPLPGSGFPVDTVAHPRDLNLLFVVYSGGVILSDLTQRNTLRAYELVIPAGAPGGNGYGHPDIMTHRRPSVTAMAIHPAGHFFAVGYSDGSIAFWAIEDEDQPLLVRTLDDIEVDKVKMEALEEQNEPQPEREPVYKLAWSAISESSGPRGGKTALTALGGLQMAPGAATGLTVQLLPAFNPAAPPTSNAPQTSLHPLIREAMQASLIPTMDFFYGTPTVAQDFFLVPRNSPHFAGQSDPIAIIISLESDGDSRILESYQFPPPVFSAADHQGEAASSQSTQESAASVEDDLADILKSMTVNDDPRQIALPTPLTVAATGIIHAQIAMLDRDAYQIFVGGNETNSSTLPLRGGLAWNEESKSKEIKLAKFQPPRVLITIHRDHGAAIQFFDMSAQLLVTSDTPIQNHFPRPLSALTIDLKPILTDAVVLQNTSPAFVERTLVQSVGFGAQSLECAVQFASGEVVVYHLKSDAPPPQREVVDDEIVLLEHVLTPESSRYAPFFLLKTNAAVSALALSDIGFLAVAYSDASLLVIDMRGPRVIFRRGRDKKKDRMSLLHHGNASQIPALHWNVSAAEGDPQLRVRLLVAYVSGATDIMTVSRSGASWQVDAEIKKTEGTPNTLLGGVFVLDAKKGNILHATRERLSQALHPPAPDASTNCVLVSAGAKGARTTANVNGTRISKVDWATKGVVGCVRVVEKMGSQALVAFTDHQEVLAYSLPSLDHLGTFPIPGDDTRSISCDETGDWVSYTVNKNAGRIDRVTYGTLFDFRRAYVPPDLDFSLSRPVVPAQPQPVSLGPTSLISSWFRFGQSMTGDQLDTLLGGPNRPIPQKAPPPKADAPAGSGSASVAQSVSGTQSTLYARLQNAMGERGQMLSDLEERFNSLEEGSKSMAAQAKRLAAEQTAKSCLSRDRVTCLHIIMSSYDQLHRTARTLENLFYTKLTAYSQLVSTISRHTDDVEASGSSERWKDMELELDDLMEKLEETNEQLAVLSNEPDVVSASMQRTIQHHGEIFRDNVRELKRTKASVKSALDHANLLSGVRNDIEAYKSSAADSLLAERGRIDSSHSMTDTMIEQAYETRAEFGRQRASISGISTRMQGVLNTMPGINNLVSMIKSRRRRDSLIVGVVIGVCIIILLSYVFG</sequence>
<feature type="region of interest" description="Disordered" evidence="3">
    <location>
        <begin position="438"/>
        <end position="458"/>
    </location>
</feature>
<evidence type="ECO:0000256" key="4">
    <source>
        <dbReference type="SAM" id="Phobius"/>
    </source>
</evidence>
<dbReference type="Proteomes" id="UP000613580">
    <property type="component" value="Unassembled WGS sequence"/>
</dbReference>
<feature type="compositionally biased region" description="Low complexity" evidence="3">
    <location>
        <begin position="1008"/>
        <end position="1018"/>
    </location>
</feature>
<feature type="transmembrane region" description="Helical" evidence="4">
    <location>
        <begin position="1293"/>
        <end position="1311"/>
    </location>
</feature>
<dbReference type="GO" id="GO:0045159">
    <property type="term" value="F:myosin II binding"/>
    <property type="evidence" value="ECO:0007669"/>
    <property type="project" value="TreeGrafter"/>
</dbReference>
<evidence type="ECO:0000259" key="5">
    <source>
        <dbReference type="Pfam" id="PF08596"/>
    </source>
</evidence>
<dbReference type="Gene3D" id="2.130.10.10">
    <property type="entry name" value="YVTN repeat-like/Quinoprotein amine dehydrogenase"/>
    <property type="match status" value="2"/>
</dbReference>
<dbReference type="GO" id="GO:0019905">
    <property type="term" value="F:syntaxin binding"/>
    <property type="evidence" value="ECO:0007669"/>
    <property type="project" value="TreeGrafter"/>
</dbReference>
<evidence type="ECO:0000256" key="1">
    <source>
        <dbReference type="PROSITE-ProRule" id="PRU00221"/>
    </source>
</evidence>
<dbReference type="GO" id="GO:0006887">
    <property type="term" value="P:exocytosis"/>
    <property type="evidence" value="ECO:0007669"/>
    <property type="project" value="TreeGrafter"/>
</dbReference>
<dbReference type="OrthoDB" id="19944at2759"/>
<dbReference type="Pfam" id="PF08596">
    <property type="entry name" value="Lgl_C"/>
    <property type="match status" value="1"/>
</dbReference>
<keyword evidence="7" id="KW-1185">Reference proteome</keyword>
<feature type="repeat" description="WD" evidence="1">
    <location>
        <begin position="235"/>
        <end position="276"/>
    </location>
</feature>
<keyword evidence="4" id="KW-1133">Transmembrane helix</keyword>
<feature type="region of interest" description="Disordered" evidence="3">
    <location>
        <begin position="986"/>
        <end position="1018"/>
    </location>
</feature>
<name>A0A8H6T5D4_MYCCL</name>
<feature type="domain" description="Lethal giant larvae (Lgl)-like C-terminal" evidence="5">
    <location>
        <begin position="613"/>
        <end position="999"/>
    </location>
</feature>
<organism evidence="6 7">
    <name type="scientific">Mycena chlorophos</name>
    <name type="common">Agaric fungus</name>
    <name type="synonym">Agaricus chlorophos</name>
    <dbReference type="NCBI Taxonomy" id="658473"/>
    <lineage>
        <taxon>Eukaryota</taxon>
        <taxon>Fungi</taxon>
        <taxon>Dikarya</taxon>
        <taxon>Basidiomycota</taxon>
        <taxon>Agaricomycotina</taxon>
        <taxon>Agaricomycetes</taxon>
        <taxon>Agaricomycetidae</taxon>
        <taxon>Agaricales</taxon>
        <taxon>Marasmiineae</taxon>
        <taxon>Mycenaceae</taxon>
        <taxon>Mycena</taxon>
    </lineage>
</organism>
<dbReference type="InterPro" id="IPR001680">
    <property type="entry name" value="WD40_rpt"/>
</dbReference>
<dbReference type="CDD" id="cd15873">
    <property type="entry name" value="R-SNARE_STXBP5_6"/>
    <property type="match status" value="1"/>
</dbReference>
<evidence type="ECO:0000256" key="2">
    <source>
        <dbReference type="SAM" id="Coils"/>
    </source>
</evidence>
<evidence type="ECO:0000256" key="3">
    <source>
        <dbReference type="SAM" id="MobiDB-lite"/>
    </source>
</evidence>
<evidence type="ECO:0000313" key="6">
    <source>
        <dbReference type="EMBL" id="KAF7311134.1"/>
    </source>
</evidence>
<reference evidence="6" key="1">
    <citation type="submission" date="2020-05" db="EMBL/GenBank/DDBJ databases">
        <title>Mycena genomes resolve the evolution of fungal bioluminescence.</title>
        <authorList>
            <person name="Tsai I.J."/>
        </authorList>
    </citation>
    <scope>NUCLEOTIDE SEQUENCE</scope>
    <source>
        <strain evidence="6">110903Hualien_Pintung</strain>
    </source>
</reference>
<feature type="compositionally biased region" description="Low complexity" evidence="3">
    <location>
        <begin position="445"/>
        <end position="458"/>
    </location>
</feature>
<dbReference type="GO" id="GO:0005096">
    <property type="term" value="F:GTPase activator activity"/>
    <property type="evidence" value="ECO:0007669"/>
    <property type="project" value="TreeGrafter"/>
</dbReference>
<evidence type="ECO:0000313" key="7">
    <source>
        <dbReference type="Proteomes" id="UP000613580"/>
    </source>
</evidence>
<dbReference type="EMBL" id="JACAZE010000007">
    <property type="protein sequence ID" value="KAF7311134.1"/>
    <property type="molecule type" value="Genomic_DNA"/>
</dbReference>
<dbReference type="SUPFAM" id="SSF69322">
    <property type="entry name" value="Tricorn protease domain 2"/>
    <property type="match status" value="1"/>
</dbReference>
<feature type="compositionally biased region" description="Pro residues" evidence="3">
    <location>
        <begin position="996"/>
        <end position="1007"/>
    </location>
</feature>
<dbReference type="PANTHER" id="PTHR10241:SF25">
    <property type="entry name" value="TOMOSYN, ISOFORM C"/>
    <property type="match status" value="1"/>
</dbReference>
<keyword evidence="4" id="KW-0812">Transmembrane</keyword>